<feature type="domain" description="NAD-dependent epimerase/dehydratase" evidence="6">
    <location>
        <begin position="24"/>
        <end position="269"/>
    </location>
</feature>
<evidence type="ECO:0000256" key="2">
    <source>
        <dbReference type="ARBA" id="ARBA00022793"/>
    </source>
</evidence>
<comment type="cofactor">
    <cofactor evidence="1">
        <name>NAD(+)</name>
        <dbReference type="ChEBI" id="CHEBI:57540"/>
    </cofactor>
</comment>
<keyword evidence="3" id="KW-0520">NAD</keyword>
<dbReference type="Gene3D" id="3.40.50.720">
    <property type="entry name" value="NAD(P)-binding Rossmann-like Domain"/>
    <property type="match status" value="1"/>
</dbReference>
<dbReference type="InterPro" id="IPR001509">
    <property type="entry name" value="Epimerase_deHydtase"/>
</dbReference>
<evidence type="ECO:0000259" key="6">
    <source>
        <dbReference type="Pfam" id="PF01370"/>
    </source>
</evidence>
<reference evidence="8" key="1">
    <citation type="submission" date="2016-07" db="EMBL/GenBank/DDBJ databases">
        <authorList>
            <person name="Florea S."/>
            <person name="Webb J.S."/>
            <person name="Jaromczyk J."/>
            <person name="Schardl C.L."/>
        </authorList>
    </citation>
    <scope>NUCLEOTIDE SEQUENCE [LARGE SCALE GENOMIC DNA]</scope>
    <source>
        <strain evidence="8">MV-1</strain>
    </source>
</reference>
<sequence>MIADDLKYISEADLPWCDFAGKTVLISGAAGFLASYVVDLLLFLNENRNANIKIIGLVRNEARAYEKFSHAKDSENLIFITHDVCDEILIDEKIDYIIHAASYATPKIFQENPVGTILPNVIGTKNLLDLAVKHDVAGFLFFSTSGVYGYVCDEYYPVLEDCFGGLDPMELSSCYLESKRMGENMCVAWMHQYGVPIKIVRPAITYGPGVDLQGGRSFEDFVSCIVHRKDINLYSDGSAIRNFCYIADATLGFFTVLLKGESGEAYNVATDHEISIKDLANYLVKEVFPERRLKVIMAKDPSKNYLRMNFSRTTVDITKAKSLGWIISFPIAEGFKRVVQSCEGK</sequence>
<keyword evidence="4" id="KW-0456">Lyase</keyword>
<keyword evidence="5" id="KW-0472">Membrane</keyword>
<evidence type="ECO:0000256" key="3">
    <source>
        <dbReference type="ARBA" id="ARBA00023027"/>
    </source>
</evidence>
<evidence type="ECO:0000256" key="4">
    <source>
        <dbReference type="ARBA" id="ARBA00023239"/>
    </source>
</evidence>
<dbReference type="GO" id="GO:0042732">
    <property type="term" value="P:D-xylose metabolic process"/>
    <property type="evidence" value="ECO:0007669"/>
    <property type="project" value="InterPro"/>
</dbReference>
<keyword evidence="5" id="KW-1133">Transmembrane helix</keyword>
<keyword evidence="2" id="KW-0210">Decarboxylase</keyword>
<keyword evidence="8" id="KW-1185">Reference proteome</keyword>
<dbReference type="InterPro" id="IPR036291">
    <property type="entry name" value="NAD(P)-bd_dom_sf"/>
</dbReference>
<dbReference type="STRING" id="28181.BEN30_02505"/>
<comment type="caution">
    <text evidence="7">The sequence shown here is derived from an EMBL/GenBank/DDBJ whole genome shotgun (WGS) entry which is preliminary data.</text>
</comment>
<dbReference type="Proteomes" id="UP000095347">
    <property type="component" value="Unassembled WGS sequence"/>
</dbReference>
<feature type="transmembrane region" description="Helical" evidence="5">
    <location>
        <begin position="24"/>
        <end position="44"/>
    </location>
</feature>
<dbReference type="InterPro" id="IPR044516">
    <property type="entry name" value="UXS-like"/>
</dbReference>
<dbReference type="EMBL" id="MCGG01000003">
    <property type="protein sequence ID" value="OEJ69581.1"/>
    <property type="molecule type" value="Genomic_DNA"/>
</dbReference>
<evidence type="ECO:0000256" key="5">
    <source>
        <dbReference type="SAM" id="Phobius"/>
    </source>
</evidence>
<dbReference type="Pfam" id="PF01370">
    <property type="entry name" value="Epimerase"/>
    <property type="match status" value="1"/>
</dbReference>
<dbReference type="GO" id="GO:0005737">
    <property type="term" value="C:cytoplasm"/>
    <property type="evidence" value="ECO:0007669"/>
    <property type="project" value="TreeGrafter"/>
</dbReference>
<dbReference type="PANTHER" id="PTHR43078">
    <property type="entry name" value="UDP-GLUCURONIC ACID DECARBOXYLASE-RELATED"/>
    <property type="match status" value="1"/>
</dbReference>
<dbReference type="PANTHER" id="PTHR43078:SF7">
    <property type="entry name" value="UDP-GLUCURONATE DECARBOXYLASE"/>
    <property type="match status" value="1"/>
</dbReference>
<dbReference type="AlphaFoldDB" id="A0A1E5QBX7"/>
<proteinExistence type="predicted"/>
<evidence type="ECO:0000313" key="8">
    <source>
        <dbReference type="Proteomes" id="UP000095347"/>
    </source>
</evidence>
<dbReference type="GO" id="GO:0070403">
    <property type="term" value="F:NAD+ binding"/>
    <property type="evidence" value="ECO:0007669"/>
    <property type="project" value="InterPro"/>
</dbReference>
<dbReference type="GO" id="GO:0048040">
    <property type="term" value="F:UDP-glucuronate decarboxylase activity"/>
    <property type="evidence" value="ECO:0007669"/>
    <property type="project" value="TreeGrafter"/>
</dbReference>
<keyword evidence="5" id="KW-0812">Transmembrane</keyword>
<organism evidence="7 8">
    <name type="scientific">Magnetovibrio blakemorei</name>
    <dbReference type="NCBI Taxonomy" id="28181"/>
    <lineage>
        <taxon>Bacteria</taxon>
        <taxon>Pseudomonadati</taxon>
        <taxon>Pseudomonadota</taxon>
        <taxon>Alphaproteobacteria</taxon>
        <taxon>Rhodospirillales</taxon>
        <taxon>Magnetovibrionaceae</taxon>
        <taxon>Magnetovibrio</taxon>
    </lineage>
</organism>
<dbReference type="SUPFAM" id="SSF51735">
    <property type="entry name" value="NAD(P)-binding Rossmann-fold domains"/>
    <property type="match status" value="1"/>
</dbReference>
<evidence type="ECO:0000256" key="1">
    <source>
        <dbReference type="ARBA" id="ARBA00001911"/>
    </source>
</evidence>
<gene>
    <name evidence="7" type="ORF">BEN30_02505</name>
</gene>
<name>A0A1E5QBX7_9PROT</name>
<protein>
    <recommendedName>
        <fullName evidence="6">NAD-dependent epimerase/dehydratase domain-containing protein</fullName>
    </recommendedName>
</protein>
<evidence type="ECO:0000313" key="7">
    <source>
        <dbReference type="EMBL" id="OEJ69581.1"/>
    </source>
</evidence>
<accession>A0A1E5QBX7</accession>